<dbReference type="STRING" id="156980.SAMN04489745_0043"/>
<dbReference type="CDD" id="cd22343">
    <property type="entry name" value="PDDEXK_lambda_exonuclease-like"/>
    <property type="match status" value="1"/>
</dbReference>
<keyword evidence="4" id="KW-1185">Reference proteome</keyword>
<evidence type="ECO:0000313" key="4">
    <source>
        <dbReference type="Proteomes" id="UP000182652"/>
    </source>
</evidence>
<feature type="domain" description="YqaJ viral recombinase" evidence="1">
    <location>
        <begin position="15"/>
        <end position="156"/>
    </location>
</feature>
<dbReference type="RefSeq" id="WP_066217586.1">
    <property type="nucleotide sequence ID" value="NZ_FNSN01000001.1"/>
</dbReference>
<dbReference type="Gene3D" id="3.90.320.10">
    <property type="match status" value="1"/>
</dbReference>
<dbReference type="InterPro" id="IPR051703">
    <property type="entry name" value="NF-kappa-B_Signaling_Reg"/>
</dbReference>
<dbReference type="InterPro" id="IPR011335">
    <property type="entry name" value="Restrct_endonuc-II-like"/>
</dbReference>
<dbReference type="Pfam" id="PF09588">
    <property type="entry name" value="YqaJ"/>
    <property type="match status" value="1"/>
</dbReference>
<dbReference type="SUPFAM" id="SSF52980">
    <property type="entry name" value="Restriction endonuclease-like"/>
    <property type="match status" value="1"/>
</dbReference>
<dbReference type="PANTHER" id="PTHR46609:SF6">
    <property type="entry name" value="EXONUCLEASE, PHAGE-TYPE_RECB, C-TERMINAL DOMAIN-CONTAINING PROTEIN-RELATED"/>
    <property type="match status" value="1"/>
</dbReference>
<dbReference type="InterPro" id="IPR019080">
    <property type="entry name" value="YqaJ_viral_recombinase"/>
</dbReference>
<dbReference type="InterPro" id="IPR011604">
    <property type="entry name" value="PDDEXK-like_dom_sf"/>
</dbReference>
<dbReference type="EMBL" id="FNSN01000001">
    <property type="protein sequence ID" value="SEB29056.1"/>
    <property type="molecule type" value="Genomic_DNA"/>
</dbReference>
<dbReference type="AlphaFoldDB" id="A0A1H4I5K6"/>
<reference evidence="2 4" key="1">
    <citation type="submission" date="2016-10" db="EMBL/GenBank/DDBJ databases">
        <authorList>
            <person name="de Groot N.N."/>
        </authorList>
    </citation>
    <scope>NUCLEOTIDE SEQUENCE [LARGE SCALE GENOMIC DNA]</scope>
    <source>
        <strain evidence="2 4">DSM 10495</strain>
    </source>
</reference>
<protein>
    <submittedName>
        <fullName evidence="2">YqaJ-like recombinase domain-containing protein</fullName>
    </submittedName>
</protein>
<sequence length="226" mass="25039">MTLTVYNNLEQGSEEWLQARCGILTASVIGQLITPTSVKVANNDTARALTATLAAERITGYVEPVHVTADMERGTLDEPYARDSYAQWSATTVEQVGFMVLDNWGIRLGFSPDGLVGEDGLIEIKSRRQKKHLQTITNGEVPTENMAQIQTGLLVSRRSWCDYVSFCSGMPLFVKRVYPSEKWFSAIIAAALTFEKNAEALIATYTEATKNMPPTARIDHFADLEI</sequence>
<evidence type="ECO:0000259" key="1">
    <source>
        <dbReference type="Pfam" id="PF09588"/>
    </source>
</evidence>
<dbReference type="Proteomes" id="UP000182652">
    <property type="component" value="Unassembled WGS sequence"/>
</dbReference>
<dbReference type="PANTHER" id="PTHR46609">
    <property type="entry name" value="EXONUCLEASE, PHAGE-TYPE/RECB, C-TERMINAL DOMAIN-CONTAINING PROTEIN"/>
    <property type="match status" value="1"/>
</dbReference>
<name>A0A1H4I5K6_9MICC</name>
<evidence type="ECO:0000313" key="3">
    <source>
        <dbReference type="EMBL" id="SEC53720.1"/>
    </source>
</evidence>
<proteinExistence type="predicted"/>
<evidence type="ECO:0000313" key="2">
    <source>
        <dbReference type="EMBL" id="SEB29056.1"/>
    </source>
</evidence>
<organism evidence="2 4">
    <name type="scientific">Arthrobacter woluwensis</name>
    <dbReference type="NCBI Taxonomy" id="156980"/>
    <lineage>
        <taxon>Bacteria</taxon>
        <taxon>Bacillati</taxon>
        <taxon>Actinomycetota</taxon>
        <taxon>Actinomycetes</taxon>
        <taxon>Micrococcales</taxon>
        <taxon>Micrococcaceae</taxon>
        <taxon>Arthrobacter</taxon>
    </lineage>
</organism>
<gene>
    <name evidence="2" type="ORF">SAMN04489745_0043</name>
    <name evidence="3" type="ORF">SAMN04489745_3120</name>
</gene>
<dbReference type="EMBL" id="FNSN01000003">
    <property type="protein sequence ID" value="SEC53720.1"/>
    <property type="molecule type" value="Genomic_DNA"/>
</dbReference>
<accession>A0A1H4I5K6</accession>